<dbReference type="PANTHER" id="PTHR46763:SF1">
    <property type="entry name" value="DYNEIN REGULATORY COMPLEX PROTEIN 8"/>
    <property type="match status" value="1"/>
</dbReference>
<evidence type="ECO:0000313" key="2">
    <source>
        <dbReference type="EMBL" id="CAF2883738.1"/>
    </source>
</evidence>
<name>A0A7R8CP86_LEPSM</name>
<dbReference type="Gene3D" id="1.10.238.10">
    <property type="entry name" value="EF-hand"/>
    <property type="match status" value="2"/>
</dbReference>
<proteinExistence type="predicted"/>
<dbReference type="PROSITE" id="PS50222">
    <property type="entry name" value="EF_HAND_2"/>
    <property type="match status" value="1"/>
</dbReference>
<keyword evidence="1" id="KW-0677">Repeat</keyword>
<dbReference type="AlphaFoldDB" id="A0A7R8CP86"/>
<protein>
    <submittedName>
        <fullName evidence="2">Dynein regulatory complex protein 8</fullName>
    </submittedName>
</protein>
<evidence type="ECO:0000313" key="3">
    <source>
        <dbReference type="Proteomes" id="UP000675881"/>
    </source>
</evidence>
<accession>A0A7R8CP86</accession>
<sequence length="172" mass="19671">MTEKKKSPYIISTHQTPNESAIQTKIQEVFEIFDHEQNNTVDIREIGTIIRGLGYCPSEAELQGVLRDVEEPHQIGYAHIDRFLPIMLNVIQQRRFLPASPDEVLKAFKVIDKVESSDCEIDADVFRKLLTEKGDPFTHEEVDELMKVAINPSSGKVAYQVFINHLSYIEDV</sequence>
<dbReference type="GO" id="GO:0043226">
    <property type="term" value="C:organelle"/>
    <property type="evidence" value="ECO:0007669"/>
    <property type="project" value="UniProtKB-ARBA"/>
</dbReference>
<organism evidence="2 3">
    <name type="scientific">Lepeophtheirus salmonis</name>
    <name type="common">Salmon louse</name>
    <name type="synonym">Caligus salmonis</name>
    <dbReference type="NCBI Taxonomy" id="72036"/>
    <lineage>
        <taxon>Eukaryota</taxon>
        <taxon>Metazoa</taxon>
        <taxon>Ecdysozoa</taxon>
        <taxon>Arthropoda</taxon>
        <taxon>Crustacea</taxon>
        <taxon>Multicrustacea</taxon>
        <taxon>Hexanauplia</taxon>
        <taxon>Copepoda</taxon>
        <taxon>Siphonostomatoida</taxon>
        <taxon>Caligidae</taxon>
        <taxon>Lepeophtheirus</taxon>
    </lineage>
</organism>
<reference evidence="2" key="1">
    <citation type="submission" date="2021-02" db="EMBL/GenBank/DDBJ databases">
        <authorList>
            <person name="Bekaert M."/>
        </authorList>
    </citation>
    <scope>NUCLEOTIDE SEQUENCE</scope>
    <source>
        <strain evidence="2">IoA-00</strain>
    </source>
</reference>
<evidence type="ECO:0000256" key="1">
    <source>
        <dbReference type="ARBA" id="ARBA00022737"/>
    </source>
</evidence>
<dbReference type="Proteomes" id="UP000675881">
    <property type="component" value="Chromosome 3"/>
</dbReference>
<dbReference type="FunFam" id="1.10.238.10:FF:000178">
    <property type="entry name" value="Calmodulin-2 A"/>
    <property type="match status" value="1"/>
</dbReference>
<dbReference type="EMBL" id="HG994582">
    <property type="protein sequence ID" value="CAF2883738.1"/>
    <property type="molecule type" value="Genomic_DNA"/>
</dbReference>
<keyword evidence="3" id="KW-1185">Reference proteome</keyword>
<dbReference type="PANTHER" id="PTHR46763">
    <property type="entry name" value="DYNEIN REGULATORY COMPLEX PROTEIN 8"/>
    <property type="match status" value="1"/>
</dbReference>
<gene>
    <name evidence="2" type="ORF">LSAA_7917</name>
</gene>
<dbReference type="InterPro" id="IPR002048">
    <property type="entry name" value="EF_hand_dom"/>
</dbReference>
<dbReference type="SUPFAM" id="SSF47473">
    <property type="entry name" value="EF-hand"/>
    <property type="match status" value="1"/>
</dbReference>
<dbReference type="InterPro" id="IPR011992">
    <property type="entry name" value="EF-hand-dom_pair"/>
</dbReference>
<dbReference type="GO" id="GO:0005509">
    <property type="term" value="F:calcium ion binding"/>
    <property type="evidence" value="ECO:0007669"/>
    <property type="project" value="InterPro"/>
</dbReference>
<dbReference type="OrthoDB" id="10260307at2759"/>